<keyword evidence="7" id="KW-1015">Disulfide bond</keyword>
<sequence>MAGEIACADLNIQEMPSCSRIPMPRPGRNCNVHKYTQGLRVALGTACAVILLLTLAVVRLKVLVLQPKQTPEDTSSSSTDSEFKLQLKRYMCSSLSQSGTEDAPNCKICPNAWELHRDICYWISQGQKTWTESQDDCKGKNSTLLVIRDQQEMAIIKNLTKETSYWLGLKAARLSEEWTWEWVDGSPFKGELFTVSDPAKVNSCGLIRRNSVNSNACSTLSNWMCMKAAFPI</sequence>
<dbReference type="AlphaFoldDB" id="A0AA35K0A4"/>
<dbReference type="PANTHER" id="PTHR46784">
    <property type="entry name" value="KILLER CELL LECTIN-LIKE RECEPTOR SUBFAMILY B MEMBER 1"/>
    <property type="match status" value="1"/>
</dbReference>
<name>A0AA35K0A4_9SAUR</name>
<evidence type="ECO:0000256" key="8">
    <source>
        <dbReference type="SAM" id="Phobius"/>
    </source>
</evidence>
<keyword evidence="8" id="KW-0812">Transmembrane</keyword>
<keyword evidence="6 8" id="KW-1133">Transmembrane helix</keyword>
<evidence type="ECO:0000256" key="4">
    <source>
        <dbReference type="ARBA" id="ARBA00022734"/>
    </source>
</evidence>
<accession>A0AA35K0A4</accession>
<dbReference type="GO" id="GO:0005576">
    <property type="term" value="C:extracellular region"/>
    <property type="evidence" value="ECO:0007669"/>
    <property type="project" value="UniProtKB-SubCell"/>
</dbReference>
<dbReference type="InterPro" id="IPR033992">
    <property type="entry name" value="NKR-like_CTLD"/>
</dbReference>
<evidence type="ECO:0000256" key="3">
    <source>
        <dbReference type="ARBA" id="ARBA00022525"/>
    </source>
</evidence>
<dbReference type="GO" id="GO:0030246">
    <property type="term" value="F:carbohydrate binding"/>
    <property type="evidence" value="ECO:0007669"/>
    <property type="project" value="UniProtKB-KW"/>
</dbReference>
<proteinExistence type="predicted"/>
<feature type="transmembrane region" description="Helical" evidence="8">
    <location>
        <begin position="41"/>
        <end position="60"/>
    </location>
</feature>
<dbReference type="InterPro" id="IPR016187">
    <property type="entry name" value="CTDL_fold"/>
</dbReference>
<dbReference type="Gene3D" id="3.10.100.10">
    <property type="entry name" value="Mannose-Binding Protein A, subunit A"/>
    <property type="match status" value="1"/>
</dbReference>
<keyword evidence="4" id="KW-0430">Lectin</keyword>
<evidence type="ECO:0000256" key="5">
    <source>
        <dbReference type="ARBA" id="ARBA00022968"/>
    </source>
</evidence>
<dbReference type="EMBL" id="OX395127">
    <property type="protein sequence ID" value="CAI5767973.1"/>
    <property type="molecule type" value="Genomic_DNA"/>
</dbReference>
<keyword evidence="8" id="KW-0472">Membrane</keyword>
<dbReference type="GO" id="GO:0038023">
    <property type="term" value="F:signaling receptor activity"/>
    <property type="evidence" value="ECO:0007669"/>
    <property type="project" value="TreeGrafter"/>
</dbReference>
<keyword evidence="3" id="KW-0964">Secreted</keyword>
<comment type="subcellular location">
    <subcellularLocation>
        <location evidence="1">Membrane</location>
        <topology evidence="1">Single-pass type II membrane protein</topology>
    </subcellularLocation>
    <subcellularLocation>
        <location evidence="2">Secreted</location>
    </subcellularLocation>
</comment>
<protein>
    <submittedName>
        <fullName evidence="10">C-type lectin domain-containing protein</fullName>
    </submittedName>
</protein>
<keyword evidence="5" id="KW-0735">Signal-anchor</keyword>
<gene>
    <name evidence="10" type="ORF">PODLI_1B006612</name>
</gene>
<feature type="domain" description="C-type lectin" evidence="9">
    <location>
        <begin position="116"/>
        <end position="226"/>
    </location>
</feature>
<dbReference type="InterPro" id="IPR016186">
    <property type="entry name" value="C-type_lectin-like/link_sf"/>
</dbReference>
<dbReference type="SMART" id="SM00034">
    <property type="entry name" value="CLECT"/>
    <property type="match status" value="1"/>
</dbReference>
<dbReference type="PROSITE" id="PS50041">
    <property type="entry name" value="C_TYPE_LECTIN_2"/>
    <property type="match status" value="1"/>
</dbReference>
<evidence type="ECO:0000256" key="1">
    <source>
        <dbReference type="ARBA" id="ARBA00004606"/>
    </source>
</evidence>
<evidence type="ECO:0000256" key="2">
    <source>
        <dbReference type="ARBA" id="ARBA00004613"/>
    </source>
</evidence>
<evidence type="ECO:0000259" key="9">
    <source>
        <dbReference type="PROSITE" id="PS50041"/>
    </source>
</evidence>
<evidence type="ECO:0000313" key="11">
    <source>
        <dbReference type="Proteomes" id="UP001178461"/>
    </source>
</evidence>
<dbReference type="CDD" id="cd03593">
    <property type="entry name" value="CLECT_NK_receptors_like"/>
    <property type="match status" value="1"/>
</dbReference>
<dbReference type="Pfam" id="PF00059">
    <property type="entry name" value="Lectin_C"/>
    <property type="match status" value="1"/>
</dbReference>
<reference evidence="10" key="1">
    <citation type="submission" date="2022-12" db="EMBL/GenBank/DDBJ databases">
        <authorList>
            <person name="Alioto T."/>
            <person name="Alioto T."/>
            <person name="Gomez Garrido J."/>
        </authorList>
    </citation>
    <scope>NUCLEOTIDE SEQUENCE</scope>
</reference>
<dbReference type="PANTHER" id="PTHR46784:SF1">
    <property type="entry name" value="KILLER CELL LECTIN-LIKE RECEPTOR SUBFAMILY B MEMBER 1"/>
    <property type="match status" value="1"/>
</dbReference>
<dbReference type="InterPro" id="IPR051527">
    <property type="entry name" value="KLR_subfamily_B"/>
</dbReference>
<dbReference type="GO" id="GO:0009986">
    <property type="term" value="C:cell surface"/>
    <property type="evidence" value="ECO:0007669"/>
    <property type="project" value="TreeGrafter"/>
</dbReference>
<dbReference type="GO" id="GO:0005886">
    <property type="term" value="C:plasma membrane"/>
    <property type="evidence" value="ECO:0007669"/>
    <property type="project" value="TreeGrafter"/>
</dbReference>
<evidence type="ECO:0000256" key="6">
    <source>
        <dbReference type="ARBA" id="ARBA00022989"/>
    </source>
</evidence>
<evidence type="ECO:0000256" key="7">
    <source>
        <dbReference type="ARBA" id="ARBA00023157"/>
    </source>
</evidence>
<dbReference type="Proteomes" id="UP001178461">
    <property type="component" value="Chromosome 2"/>
</dbReference>
<dbReference type="GO" id="GO:0042269">
    <property type="term" value="P:regulation of natural killer cell mediated cytotoxicity"/>
    <property type="evidence" value="ECO:0007669"/>
    <property type="project" value="TreeGrafter"/>
</dbReference>
<dbReference type="SUPFAM" id="SSF56436">
    <property type="entry name" value="C-type lectin-like"/>
    <property type="match status" value="1"/>
</dbReference>
<organism evidence="10 11">
    <name type="scientific">Podarcis lilfordi</name>
    <name type="common">Lilford's wall lizard</name>
    <dbReference type="NCBI Taxonomy" id="74358"/>
    <lineage>
        <taxon>Eukaryota</taxon>
        <taxon>Metazoa</taxon>
        <taxon>Chordata</taxon>
        <taxon>Craniata</taxon>
        <taxon>Vertebrata</taxon>
        <taxon>Euteleostomi</taxon>
        <taxon>Lepidosauria</taxon>
        <taxon>Squamata</taxon>
        <taxon>Bifurcata</taxon>
        <taxon>Unidentata</taxon>
        <taxon>Episquamata</taxon>
        <taxon>Laterata</taxon>
        <taxon>Lacertibaenia</taxon>
        <taxon>Lacertidae</taxon>
        <taxon>Podarcis</taxon>
    </lineage>
</organism>
<keyword evidence="11" id="KW-1185">Reference proteome</keyword>
<dbReference type="InterPro" id="IPR001304">
    <property type="entry name" value="C-type_lectin-like"/>
</dbReference>
<evidence type="ECO:0000313" key="10">
    <source>
        <dbReference type="EMBL" id="CAI5767973.1"/>
    </source>
</evidence>